<feature type="transmembrane region" description="Helical" evidence="12">
    <location>
        <begin position="243"/>
        <end position="260"/>
    </location>
</feature>
<dbReference type="GO" id="GO:0005886">
    <property type="term" value="C:plasma membrane"/>
    <property type="evidence" value="ECO:0007669"/>
    <property type="project" value="UniProtKB-SubCell"/>
</dbReference>
<feature type="transmembrane region" description="Helical" evidence="12">
    <location>
        <begin position="370"/>
        <end position="395"/>
    </location>
</feature>
<dbReference type="NCBIfam" id="TIGR00836">
    <property type="entry name" value="amt"/>
    <property type="match status" value="1"/>
</dbReference>
<dbReference type="FunFam" id="1.10.3430.10:FF:000007">
    <property type="entry name" value="Ammonium transporter"/>
    <property type="match status" value="1"/>
</dbReference>
<proteinExistence type="inferred from homology"/>
<dbReference type="Pfam" id="PF00909">
    <property type="entry name" value="Ammonium_transp"/>
    <property type="match status" value="1"/>
</dbReference>
<dbReference type="Gene3D" id="1.10.3430.10">
    <property type="entry name" value="Ammonium transporter AmtB like domains"/>
    <property type="match status" value="1"/>
</dbReference>
<keyword evidence="8 12" id="KW-0472">Membrane</keyword>
<evidence type="ECO:0000256" key="3">
    <source>
        <dbReference type="ARBA" id="ARBA00011233"/>
    </source>
</evidence>
<comment type="similarity">
    <text evidence="2 12">Belongs to the ammonia transporter channel (TC 1.A.11.2) family.</text>
</comment>
<feature type="transmembrane region" description="Helical" evidence="12">
    <location>
        <begin position="12"/>
        <end position="33"/>
    </location>
</feature>
<evidence type="ECO:0000256" key="4">
    <source>
        <dbReference type="ARBA" id="ARBA00022448"/>
    </source>
</evidence>
<evidence type="ECO:0000256" key="6">
    <source>
        <dbReference type="ARBA" id="ARBA00022692"/>
    </source>
</evidence>
<evidence type="ECO:0000259" key="13">
    <source>
        <dbReference type="Pfam" id="PF00909"/>
    </source>
</evidence>
<evidence type="ECO:0000256" key="8">
    <source>
        <dbReference type="ARBA" id="ARBA00023136"/>
    </source>
</evidence>
<evidence type="ECO:0000256" key="12">
    <source>
        <dbReference type="RuleBase" id="RU362002"/>
    </source>
</evidence>
<feature type="transmembrane region" description="Helical" evidence="12">
    <location>
        <begin position="93"/>
        <end position="119"/>
    </location>
</feature>
<dbReference type="PROSITE" id="PS01219">
    <property type="entry name" value="AMMONIUM_TRANSP"/>
    <property type="match status" value="1"/>
</dbReference>
<name>A0A4Q5N161_9MICO</name>
<feature type="transmembrane region" description="Helical" evidence="12">
    <location>
        <begin position="40"/>
        <end position="61"/>
    </location>
</feature>
<keyword evidence="6 12" id="KW-0812">Transmembrane</keyword>
<dbReference type="SUPFAM" id="SSF111352">
    <property type="entry name" value="Ammonium transporter"/>
    <property type="match status" value="1"/>
</dbReference>
<keyword evidence="7 12" id="KW-1133">Transmembrane helix</keyword>
<reference evidence="14 15" key="1">
    <citation type="submission" date="2019-01" db="EMBL/GenBank/DDBJ databases">
        <title>Novel species of Cellulomonas.</title>
        <authorList>
            <person name="Liu Q."/>
            <person name="Xin Y.-H."/>
        </authorList>
    </citation>
    <scope>NUCLEOTIDE SEQUENCE [LARGE SCALE GENOMIC DNA]</scope>
    <source>
        <strain evidence="14 15">HLT2-17</strain>
    </source>
</reference>
<gene>
    <name evidence="14" type="ORF">EUA98_06750</name>
</gene>
<feature type="transmembrane region" description="Helical" evidence="12">
    <location>
        <begin position="295"/>
        <end position="314"/>
    </location>
</feature>
<dbReference type="EMBL" id="SDWW01000012">
    <property type="protein sequence ID" value="RYV51766.1"/>
    <property type="molecule type" value="Genomic_DNA"/>
</dbReference>
<dbReference type="InterPro" id="IPR001905">
    <property type="entry name" value="Ammonium_transpt"/>
</dbReference>
<keyword evidence="4 12" id="KW-0813">Transport</keyword>
<dbReference type="Proteomes" id="UP000293764">
    <property type="component" value="Unassembled WGS sequence"/>
</dbReference>
<dbReference type="AlphaFoldDB" id="A0A4Q5N161"/>
<evidence type="ECO:0000313" key="14">
    <source>
        <dbReference type="EMBL" id="RYV51766.1"/>
    </source>
</evidence>
<sequence>MDFALDTGNTAWMLTASALVLLMTPGLAFFYGGMVRGKSVLNMMMMSFGAMGVVGLIWVLWGYSATFGSDIGGFIGNPLDYFGLDGMTDDQSLMAAAGVPALVAVAFQATFAIITIALISGAIADRTKFSAWLIFAGIWVTIVYMPVAHWVWGGGLLGAEGITVDMGLSVPIDFAGGTVVHINAGIAGLALALILGKRKGFGKEPMRPHNLPFVMLGAALLWFGWFGFNAGSEFAADGVAGRAWLNTLIATCAAMLTWLLTERLRDGKATSLGAASGVVGGLVAITPAAAAVDTFGAIAIGAIAGSLCALAVGLKYRFGYDDSLDVVGVHLVGGLTGTILIGLFATDKNSTWYPEGAMNGLFYGGGLTQLATQVIAAVVVVVFSFIVTYVIGAILQATIGMRVSDGDEVGGIDLAQHGETAYEALGARVTMTEVKA</sequence>
<feature type="transmembrane region" description="Helical" evidence="12">
    <location>
        <begin position="208"/>
        <end position="228"/>
    </location>
</feature>
<evidence type="ECO:0000256" key="2">
    <source>
        <dbReference type="ARBA" id="ARBA00005887"/>
    </source>
</evidence>
<evidence type="ECO:0000256" key="5">
    <source>
        <dbReference type="ARBA" id="ARBA00022475"/>
    </source>
</evidence>
<dbReference type="PANTHER" id="PTHR43029">
    <property type="entry name" value="AMMONIUM TRANSPORTER MEP2"/>
    <property type="match status" value="1"/>
</dbReference>
<evidence type="ECO:0000313" key="15">
    <source>
        <dbReference type="Proteomes" id="UP000293764"/>
    </source>
</evidence>
<keyword evidence="5" id="KW-1003">Cell membrane</keyword>
<evidence type="ECO:0000256" key="11">
    <source>
        <dbReference type="ARBA" id="ARBA00054862"/>
    </source>
</evidence>
<evidence type="ECO:0000256" key="7">
    <source>
        <dbReference type="ARBA" id="ARBA00022989"/>
    </source>
</evidence>
<comment type="subunit">
    <text evidence="3">Homotrimer.</text>
</comment>
<feature type="transmembrane region" description="Helical" evidence="12">
    <location>
        <begin position="172"/>
        <end position="196"/>
    </location>
</feature>
<protein>
    <recommendedName>
        <fullName evidence="10 12">Ammonium transporter</fullName>
    </recommendedName>
</protein>
<comment type="subcellular location">
    <subcellularLocation>
        <location evidence="1 12">Cell membrane</location>
        <topology evidence="1 12">Multi-pass membrane protein</topology>
    </subcellularLocation>
</comment>
<dbReference type="OrthoDB" id="9814202at2"/>
<dbReference type="RefSeq" id="WP_130101907.1">
    <property type="nucleotide sequence ID" value="NZ_SDWW01000012.1"/>
</dbReference>
<dbReference type="GO" id="GO:0008519">
    <property type="term" value="F:ammonium channel activity"/>
    <property type="evidence" value="ECO:0007669"/>
    <property type="project" value="InterPro"/>
</dbReference>
<dbReference type="PANTHER" id="PTHR43029:SF10">
    <property type="entry name" value="AMMONIUM TRANSPORTER MEP2"/>
    <property type="match status" value="1"/>
</dbReference>
<evidence type="ECO:0000256" key="1">
    <source>
        <dbReference type="ARBA" id="ARBA00004651"/>
    </source>
</evidence>
<comment type="function">
    <text evidence="11">Involved in the uptake of ammonium/ammonia (NH(4)(+)/NH(3)).</text>
</comment>
<feature type="domain" description="Ammonium transporter AmtB-like" evidence="13">
    <location>
        <begin position="11"/>
        <end position="422"/>
    </location>
</feature>
<evidence type="ECO:0000256" key="9">
    <source>
        <dbReference type="ARBA" id="ARBA00023177"/>
    </source>
</evidence>
<accession>A0A4Q5N161</accession>
<keyword evidence="15" id="KW-1185">Reference proteome</keyword>
<dbReference type="InterPro" id="IPR024041">
    <property type="entry name" value="NH4_transpt_AmtB-like_dom"/>
</dbReference>
<evidence type="ECO:0000256" key="10">
    <source>
        <dbReference type="ARBA" id="ARBA00050025"/>
    </source>
</evidence>
<comment type="caution">
    <text evidence="14">The sequence shown here is derived from an EMBL/GenBank/DDBJ whole genome shotgun (WGS) entry which is preliminary data.</text>
</comment>
<feature type="transmembrane region" description="Helical" evidence="12">
    <location>
        <begin position="272"/>
        <end position="289"/>
    </location>
</feature>
<feature type="transmembrane region" description="Helical" evidence="12">
    <location>
        <begin position="326"/>
        <end position="345"/>
    </location>
</feature>
<dbReference type="InterPro" id="IPR018047">
    <property type="entry name" value="Ammonium_transpt_CS"/>
</dbReference>
<organism evidence="14 15">
    <name type="scientific">Pengzhenrongella frigida</name>
    <dbReference type="NCBI Taxonomy" id="1259133"/>
    <lineage>
        <taxon>Bacteria</taxon>
        <taxon>Bacillati</taxon>
        <taxon>Actinomycetota</taxon>
        <taxon>Actinomycetes</taxon>
        <taxon>Micrococcales</taxon>
        <taxon>Pengzhenrongella</taxon>
    </lineage>
</organism>
<feature type="transmembrane region" description="Helical" evidence="12">
    <location>
        <begin position="131"/>
        <end position="152"/>
    </location>
</feature>
<keyword evidence="9 12" id="KW-0924">Ammonia transport</keyword>
<dbReference type="InterPro" id="IPR029020">
    <property type="entry name" value="Ammonium/urea_transptr"/>
</dbReference>